<feature type="chain" id="PRO_5040839767" evidence="1">
    <location>
        <begin position="19"/>
        <end position="819"/>
    </location>
</feature>
<keyword evidence="2" id="KW-0645">Protease</keyword>
<dbReference type="RefSeq" id="WP_249601619.1">
    <property type="nucleotide sequence ID" value="NZ_JAKHSK010000013.1"/>
</dbReference>
<keyword evidence="2" id="KW-0378">Hydrolase</keyword>
<organism evidence="2 3">
    <name type="scientific">Zunongwangia pacifica</name>
    <dbReference type="NCBI Taxonomy" id="2911062"/>
    <lineage>
        <taxon>Bacteria</taxon>
        <taxon>Pseudomonadati</taxon>
        <taxon>Bacteroidota</taxon>
        <taxon>Flavobacteriia</taxon>
        <taxon>Flavobacteriales</taxon>
        <taxon>Flavobacteriaceae</taxon>
        <taxon>Zunongwangia</taxon>
    </lineage>
</organism>
<evidence type="ECO:0000313" key="3">
    <source>
        <dbReference type="Proteomes" id="UP001139521"/>
    </source>
</evidence>
<evidence type="ECO:0000256" key="1">
    <source>
        <dbReference type="SAM" id="SignalP"/>
    </source>
</evidence>
<sequence>MRLVFTFLFIIAGFLANAQQIPGKVISAITGEPLGYAKITLPQNTPILSKIDGSFQLNLNGKESLKISVSYLGFYTREFTISEENKTVLLQLYPDYEKLNTVYISSPRNPANRLVEKAIKNREINDPRKALGGFEYYSYSKFLIDNDKNPVKLATDSTNSEIATIVNVARAYLSEKVTKHNYSQKQGGKDEVIGLKTAGFKKPIYDVLSLDIYPTSFYEDEYSIFQTEYAGPLAKNAFRNYEYRILDTINTKRPSYLVYFKPKREKVVAGLEGVIYLDTLNYGIQKTEARLIGEIDLEIHEDYEFNTSEKVWLLQKRDIKIRPGSGGKDISVFGGNISLGTIQRRLSISSIFNKDPIDTNLYLDATTANYDYQLNTRPQREETSAKIVVDQKANDRDPSFWNSNRKEPYTSKDEATAIYVDSIIKTRNIERKIEVKKAMANGYYPIAFWDLQLSKIFKYNNFEGIRLGIGGKTNDHLSNKFNIGGYFVYGFGDQKIKYNINTSIYLNKLTGTNLKFGYTKDIKEVASFDYLKAPPKFYLIEPRFVNINFFYNFKQYYAGLEHRITPQLSSEIRFSQTKVFDARDYEFLYNGELYQEYTISTAGISFSWEPFSEYLKTPESSILIERRFPRITAQIDKGFADVADGDFNFLRTGLKLEYTIKRLDLSRTEFILEGNYATGTLPLTHTFYAYPNSSRQEAILKRFSVAGKTSFETMYYNEFYSDRLAMLHMRHQLRPIKFSNFFQPEIVLISRHAIGDIGHMDRHQNIDFKSLDQAYSEVGLEINKIISGFGLSTAYRYGAYHLPGFSQNLAFKFTLNIKF</sequence>
<reference evidence="2" key="1">
    <citation type="submission" date="2022-01" db="EMBL/GenBank/DDBJ databases">
        <title>Genome sequencing of Zunongwangia sp. M21534 genome.</title>
        <authorList>
            <person name="Chen Y."/>
            <person name="Dong C."/>
            <person name="Shao Z."/>
        </authorList>
    </citation>
    <scope>NUCLEOTIDE SEQUENCE</scope>
    <source>
        <strain evidence="2">MCCC M21534</strain>
    </source>
</reference>
<gene>
    <name evidence="2" type="ORF">L1967_10695</name>
</gene>
<dbReference type="InterPro" id="IPR008969">
    <property type="entry name" value="CarboxyPept-like_regulatory"/>
</dbReference>
<dbReference type="Pfam" id="PF13715">
    <property type="entry name" value="CarbopepD_reg_2"/>
    <property type="match status" value="1"/>
</dbReference>
<dbReference type="EMBL" id="JAKHSK010000013">
    <property type="protein sequence ID" value="MCL6218766.1"/>
    <property type="molecule type" value="Genomic_DNA"/>
</dbReference>
<dbReference type="Proteomes" id="UP001139521">
    <property type="component" value="Unassembled WGS sequence"/>
</dbReference>
<name>A0A9X1ZRM0_9FLAO</name>
<dbReference type="AlphaFoldDB" id="A0A9X1ZRM0"/>
<protein>
    <submittedName>
        <fullName evidence="2">DUF5686 and carboxypeptidase regulatory-like domain-containing protein</fullName>
    </submittedName>
</protein>
<dbReference type="GO" id="GO:0004180">
    <property type="term" value="F:carboxypeptidase activity"/>
    <property type="evidence" value="ECO:0007669"/>
    <property type="project" value="UniProtKB-KW"/>
</dbReference>
<dbReference type="SUPFAM" id="SSF49464">
    <property type="entry name" value="Carboxypeptidase regulatory domain-like"/>
    <property type="match status" value="1"/>
</dbReference>
<proteinExistence type="predicted"/>
<evidence type="ECO:0000313" key="2">
    <source>
        <dbReference type="EMBL" id="MCL6218766.1"/>
    </source>
</evidence>
<comment type="caution">
    <text evidence="2">The sequence shown here is derived from an EMBL/GenBank/DDBJ whole genome shotgun (WGS) entry which is preliminary data.</text>
</comment>
<keyword evidence="1" id="KW-0732">Signal</keyword>
<feature type="signal peptide" evidence="1">
    <location>
        <begin position="1"/>
        <end position="18"/>
    </location>
</feature>
<dbReference type="Pfam" id="PF18939">
    <property type="entry name" value="DUF5686"/>
    <property type="match status" value="1"/>
</dbReference>
<keyword evidence="3" id="KW-1185">Reference proteome</keyword>
<dbReference type="InterPro" id="IPR043741">
    <property type="entry name" value="DUF5686"/>
</dbReference>
<accession>A0A9X1ZRM0</accession>
<keyword evidence="2" id="KW-0121">Carboxypeptidase</keyword>